<dbReference type="InterPro" id="IPR050263">
    <property type="entry name" value="Bact_Fimbrial_Adh_Pro"/>
</dbReference>
<feature type="domain" description="Fimbrial-type adhesion" evidence="3">
    <location>
        <begin position="225"/>
        <end position="375"/>
    </location>
</feature>
<dbReference type="EMBL" id="CP072520">
    <property type="protein sequence ID" value="QTO18423.1"/>
    <property type="molecule type" value="Genomic_DNA"/>
</dbReference>
<feature type="signal peptide" evidence="2">
    <location>
        <begin position="1"/>
        <end position="49"/>
    </location>
</feature>
<dbReference type="GO" id="GO:0009289">
    <property type="term" value="C:pilus"/>
    <property type="evidence" value="ECO:0007669"/>
    <property type="project" value="InterPro"/>
</dbReference>
<dbReference type="Proteomes" id="UP000027834">
    <property type="component" value="Chromosome 1"/>
</dbReference>
<dbReference type="PANTHER" id="PTHR33420:SF3">
    <property type="entry name" value="FIMBRIAL SUBUNIT ELFA"/>
    <property type="match status" value="1"/>
</dbReference>
<dbReference type="RefSeq" id="WP_167361878.1">
    <property type="nucleotide sequence ID" value="NZ_CP013398.1"/>
</dbReference>
<dbReference type="InterPro" id="IPR000259">
    <property type="entry name" value="Adhesion_dom_fimbrial"/>
</dbReference>
<evidence type="ECO:0000256" key="2">
    <source>
        <dbReference type="SAM" id="SignalP"/>
    </source>
</evidence>
<dbReference type="Gene3D" id="2.60.40.1090">
    <property type="entry name" value="Fimbrial-type adhesion domain"/>
    <property type="match status" value="1"/>
</dbReference>
<feature type="chain" id="PRO_5032436793" evidence="2">
    <location>
        <begin position="50"/>
        <end position="375"/>
    </location>
</feature>
<evidence type="ECO:0000256" key="1">
    <source>
        <dbReference type="ARBA" id="ARBA00022729"/>
    </source>
</evidence>
<dbReference type="Pfam" id="PF00419">
    <property type="entry name" value="Fimbrial"/>
    <property type="match status" value="1"/>
</dbReference>
<reference evidence="4" key="1">
    <citation type="submission" date="2014-04" db="EMBL/GenBank/DDBJ databases">
        <authorList>
            <person name="Ho Y.-N."/>
            <person name="Huang C.-C."/>
        </authorList>
    </citation>
    <scope>NUCLEOTIDE SEQUENCE</scope>
    <source>
        <strain evidence="4">869T2</strain>
    </source>
</reference>
<dbReference type="AlphaFoldDB" id="A0A8A8D116"/>
<proteinExistence type="predicted"/>
<dbReference type="PANTHER" id="PTHR33420">
    <property type="entry name" value="FIMBRIAL SUBUNIT ELFA-RELATED"/>
    <property type="match status" value="1"/>
</dbReference>
<accession>A0A8A8D116</accession>
<keyword evidence="1 2" id="KW-0732">Signal</keyword>
<evidence type="ECO:0000313" key="4">
    <source>
        <dbReference type="EMBL" id="QTO18423.1"/>
    </source>
</evidence>
<sequence>MKRVPFASPLASAPLLLPRATFNFHAPAPRFIKAFAFSLLAMLAHPAFAACQANSMIVTLPSPLTFSGPADANPLGAQIGGWSGQVTDKRAFDIANCPGWTANAVPQDAPINGLTHQSDGESYPVYPTGIPGVGYVIGIKDPNASNWISVAPPQTQTYPAPGTTTGGGQTSLGFTTQIKLIATGPVPSGTHFFAPRVVAKMIALDGNKKPVATPLSLTLGAFTVEAKSRGCKVVQGGNQAITLPTVATYAFKGVGSTVGASNRFTIGIACDQDVAVYATMTDVSNPSNTGNTLSLGPDSSAAGVGLRLYKRDETQPIMYGPDSSRKGNVNQWLVGNTASGAQIFTIPFEVKYVQTDAKISPGSVKAKSSITFSYQ</sequence>
<gene>
    <name evidence="4" type="ORF">DT99_015210</name>
</gene>
<evidence type="ECO:0000259" key="3">
    <source>
        <dbReference type="Pfam" id="PF00419"/>
    </source>
</evidence>
<protein>
    <submittedName>
        <fullName evidence="4">Type 1 fimbrial protein</fullName>
    </submittedName>
</protein>
<evidence type="ECO:0000313" key="5">
    <source>
        <dbReference type="Proteomes" id="UP000027834"/>
    </source>
</evidence>
<dbReference type="InterPro" id="IPR036937">
    <property type="entry name" value="Adhesion_dom_fimbrial_sf"/>
</dbReference>
<dbReference type="SUPFAM" id="SSF49401">
    <property type="entry name" value="Bacterial adhesins"/>
    <property type="match status" value="1"/>
</dbReference>
<reference evidence="4" key="2">
    <citation type="submission" date="2021-03" db="EMBL/GenBank/DDBJ databases">
        <title>Complete genome sequence of Burkholderia seminalis 869T2.</title>
        <authorList>
            <person name="Hung S.-H."/>
            <person name="Huang C.-T."/>
            <person name="Huang C.-C."/>
            <person name="Kuo C.-H."/>
        </authorList>
    </citation>
    <scope>NUCLEOTIDE SEQUENCE</scope>
    <source>
        <strain evidence="4">869T2</strain>
    </source>
</reference>
<dbReference type="GO" id="GO:0043709">
    <property type="term" value="P:cell adhesion involved in single-species biofilm formation"/>
    <property type="evidence" value="ECO:0007669"/>
    <property type="project" value="TreeGrafter"/>
</dbReference>
<dbReference type="InterPro" id="IPR008966">
    <property type="entry name" value="Adhesion_dom_sf"/>
</dbReference>
<keyword evidence="5" id="KW-1185">Reference proteome</keyword>
<name>A0A8A8D116_9BURK</name>
<dbReference type="GeneID" id="62012360"/>
<organism evidence="4 5">
    <name type="scientific">Burkholderia seminalis</name>
    <dbReference type="NCBI Taxonomy" id="488731"/>
    <lineage>
        <taxon>Bacteria</taxon>
        <taxon>Pseudomonadati</taxon>
        <taxon>Pseudomonadota</taxon>
        <taxon>Betaproteobacteria</taxon>
        <taxon>Burkholderiales</taxon>
        <taxon>Burkholderiaceae</taxon>
        <taxon>Burkholderia</taxon>
        <taxon>Burkholderia cepacia complex</taxon>
    </lineage>
</organism>
<dbReference type="Gene3D" id="2.60.40.3310">
    <property type="match status" value="1"/>
</dbReference>